<protein>
    <submittedName>
        <fullName evidence="9">MFS transporter</fullName>
    </submittedName>
</protein>
<keyword evidence="5 7" id="KW-0472">Membrane</keyword>
<feature type="transmembrane region" description="Helical" evidence="7">
    <location>
        <begin position="408"/>
        <end position="428"/>
    </location>
</feature>
<dbReference type="Gene3D" id="1.20.1250.20">
    <property type="entry name" value="MFS general substrate transporter like domains"/>
    <property type="match status" value="2"/>
</dbReference>
<organism evidence="9 10">
    <name type="scientific">Flexivirga endophytica</name>
    <dbReference type="NCBI Taxonomy" id="1849103"/>
    <lineage>
        <taxon>Bacteria</taxon>
        <taxon>Bacillati</taxon>
        <taxon>Actinomycetota</taxon>
        <taxon>Actinomycetes</taxon>
        <taxon>Micrococcales</taxon>
        <taxon>Dermacoccaceae</taxon>
        <taxon>Flexivirga</taxon>
    </lineage>
</organism>
<evidence type="ECO:0000256" key="1">
    <source>
        <dbReference type="ARBA" id="ARBA00004651"/>
    </source>
</evidence>
<keyword evidence="2" id="KW-0813">Transport</keyword>
<dbReference type="SUPFAM" id="SSF103473">
    <property type="entry name" value="MFS general substrate transporter"/>
    <property type="match status" value="1"/>
</dbReference>
<feature type="transmembrane region" description="Helical" evidence="7">
    <location>
        <begin position="310"/>
        <end position="330"/>
    </location>
</feature>
<keyword evidence="3 7" id="KW-0812">Transmembrane</keyword>
<feature type="transmembrane region" description="Helical" evidence="7">
    <location>
        <begin position="132"/>
        <end position="152"/>
    </location>
</feature>
<feature type="transmembrane region" description="Helical" evidence="7">
    <location>
        <begin position="101"/>
        <end position="120"/>
    </location>
</feature>
<dbReference type="PANTHER" id="PTHR42718">
    <property type="entry name" value="MAJOR FACILITATOR SUPERFAMILY MULTIDRUG TRANSPORTER MFSC"/>
    <property type="match status" value="1"/>
</dbReference>
<feature type="transmembrane region" description="Helical" evidence="7">
    <location>
        <begin position="276"/>
        <end position="298"/>
    </location>
</feature>
<reference evidence="9" key="1">
    <citation type="journal article" date="2014" name="Int. J. Syst. Evol. Microbiol.">
        <title>Complete genome sequence of Corynebacterium casei LMG S-19264T (=DSM 44701T), isolated from a smear-ripened cheese.</title>
        <authorList>
            <consortium name="US DOE Joint Genome Institute (JGI-PGF)"/>
            <person name="Walter F."/>
            <person name="Albersmeier A."/>
            <person name="Kalinowski J."/>
            <person name="Ruckert C."/>
        </authorList>
    </citation>
    <scope>NUCLEOTIDE SEQUENCE</scope>
    <source>
        <strain evidence="9">CGMCC 1.15085</strain>
    </source>
</reference>
<feature type="transmembrane region" description="Helical" evidence="7">
    <location>
        <begin position="243"/>
        <end position="264"/>
    </location>
</feature>
<evidence type="ECO:0000313" key="9">
    <source>
        <dbReference type="EMBL" id="GGB27042.1"/>
    </source>
</evidence>
<dbReference type="CDD" id="cd06174">
    <property type="entry name" value="MFS"/>
    <property type="match status" value="1"/>
</dbReference>
<keyword evidence="4 7" id="KW-1133">Transmembrane helix</keyword>
<evidence type="ECO:0000256" key="3">
    <source>
        <dbReference type="ARBA" id="ARBA00022692"/>
    </source>
</evidence>
<accession>A0A916T0R7</accession>
<feature type="transmembrane region" description="Helical" evidence="7">
    <location>
        <begin position="370"/>
        <end position="393"/>
    </location>
</feature>
<dbReference type="InterPro" id="IPR020846">
    <property type="entry name" value="MFS_dom"/>
</dbReference>
<feature type="transmembrane region" description="Helical" evidence="7">
    <location>
        <begin position="192"/>
        <end position="210"/>
    </location>
</feature>
<sequence length="459" mass="49307">MTPPPANAEDREHHLPGVVESPSTEWPLGGRRAWSVFVVALLVYILAIFHRTSLGVAGVMAAERFHISSAQLATFVMVQLFVYAAMQVPVGALLDRFGSKVLLICGVTTMTIAQAGFAFADTFALGVLARVFVGMGDAMVFVSLLRVVALWFPPARSPIMTQLVGVFGQFGAIAAAGPLSVALHGMGWTKSYLLASSVGVVLGAALILVVRDSPYKTKERTEIKLRAVARAVSSAWREPGTRLGLWCHFTSQFSATVFSLMWGFPFLTKGEGLSTGTASLLLEIMVLATVTASPLFGAFTARYPYNRSTLVLGTVTAIMVMWAVVLLWPGQAPLPVLLLLVVVTAIGGPGSMIGFDLARTFNPTHRIGSASGIVNVGGFTATLLSVFVIGVILDRVAPGGAEHYDMHAFRVAMSFQYVMWAFGIVQIVRLRRRTRRLVHASDDYDHLKVGVRTGAPTAR</sequence>
<evidence type="ECO:0000256" key="4">
    <source>
        <dbReference type="ARBA" id="ARBA00022989"/>
    </source>
</evidence>
<feature type="transmembrane region" description="Helical" evidence="7">
    <location>
        <begin position="164"/>
        <end position="186"/>
    </location>
</feature>
<dbReference type="PANTHER" id="PTHR42718:SF9">
    <property type="entry name" value="MAJOR FACILITATOR SUPERFAMILY MULTIDRUG TRANSPORTER MFSC"/>
    <property type="match status" value="1"/>
</dbReference>
<evidence type="ECO:0000256" key="7">
    <source>
        <dbReference type="SAM" id="Phobius"/>
    </source>
</evidence>
<dbReference type="GO" id="GO:0022857">
    <property type="term" value="F:transmembrane transporter activity"/>
    <property type="evidence" value="ECO:0007669"/>
    <property type="project" value="InterPro"/>
</dbReference>
<dbReference type="InterPro" id="IPR011701">
    <property type="entry name" value="MFS"/>
</dbReference>
<dbReference type="RefSeq" id="WP_188836481.1">
    <property type="nucleotide sequence ID" value="NZ_BMHI01000002.1"/>
</dbReference>
<dbReference type="GO" id="GO:0005886">
    <property type="term" value="C:plasma membrane"/>
    <property type="evidence" value="ECO:0007669"/>
    <property type="project" value="UniProtKB-SubCell"/>
</dbReference>
<dbReference type="InterPro" id="IPR036259">
    <property type="entry name" value="MFS_trans_sf"/>
</dbReference>
<comment type="caution">
    <text evidence="9">The sequence shown here is derived from an EMBL/GenBank/DDBJ whole genome shotgun (WGS) entry which is preliminary data.</text>
</comment>
<dbReference type="EMBL" id="BMHI01000002">
    <property type="protein sequence ID" value="GGB27042.1"/>
    <property type="molecule type" value="Genomic_DNA"/>
</dbReference>
<evidence type="ECO:0000313" key="10">
    <source>
        <dbReference type="Proteomes" id="UP000636793"/>
    </source>
</evidence>
<feature type="transmembrane region" description="Helical" evidence="7">
    <location>
        <begin position="33"/>
        <end position="52"/>
    </location>
</feature>
<evidence type="ECO:0000259" key="8">
    <source>
        <dbReference type="PROSITE" id="PS50850"/>
    </source>
</evidence>
<evidence type="ECO:0000256" key="5">
    <source>
        <dbReference type="ARBA" id="ARBA00023136"/>
    </source>
</evidence>
<feature type="transmembrane region" description="Helical" evidence="7">
    <location>
        <begin position="336"/>
        <end position="358"/>
    </location>
</feature>
<feature type="region of interest" description="Disordered" evidence="6">
    <location>
        <begin position="1"/>
        <end position="26"/>
    </location>
</feature>
<evidence type="ECO:0000256" key="6">
    <source>
        <dbReference type="SAM" id="MobiDB-lite"/>
    </source>
</evidence>
<proteinExistence type="predicted"/>
<feature type="transmembrane region" description="Helical" evidence="7">
    <location>
        <begin position="72"/>
        <end position="94"/>
    </location>
</feature>
<reference evidence="9" key="2">
    <citation type="submission" date="2020-09" db="EMBL/GenBank/DDBJ databases">
        <authorList>
            <person name="Sun Q."/>
            <person name="Zhou Y."/>
        </authorList>
    </citation>
    <scope>NUCLEOTIDE SEQUENCE</scope>
    <source>
        <strain evidence="9">CGMCC 1.15085</strain>
    </source>
</reference>
<evidence type="ECO:0000256" key="2">
    <source>
        <dbReference type="ARBA" id="ARBA00022448"/>
    </source>
</evidence>
<dbReference type="PROSITE" id="PS50850">
    <property type="entry name" value="MFS"/>
    <property type="match status" value="1"/>
</dbReference>
<feature type="domain" description="Major facilitator superfamily (MFS) profile" evidence="8">
    <location>
        <begin position="36"/>
        <end position="435"/>
    </location>
</feature>
<keyword evidence="10" id="KW-1185">Reference proteome</keyword>
<comment type="subcellular location">
    <subcellularLocation>
        <location evidence="1">Cell membrane</location>
        <topology evidence="1">Multi-pass membrane protein</topology>
    </subcellularLocation>
</comment>
<dbReference type="Pfam" id="PF07690">
    <property type="entry name" value="MFS_1"/>
    <property type="match status" value="1"/>
</dbReference>
<gene>
    <name evidence="9" type="ORF">GCM10011492_16680</name>
</gene>
<name>A0A916T0R7_9MICO</name>
<dbReference type="Proteomes" id="UP000636793">
    <property type="component" value="Unassembled WGS sequence"/>
</dbReference>
<dbReference type="AlphaFoldDB" id="A0A916T0R7"/>